<dbReference type="EMBL" id="CP039690">
    <property type="protein sequence ID" value="QCI66470.1"/>
    <property type="molecule type" value="Genomic_DNA"/>
</dbReference>
<evidence type="ECO:0000256" key="2">
    <source>
        <dbReference type="ARBA" id="ARBA00005695"/>
    </source>
</evidence>
<dbReference type="InterPro" id="IPR000914">
    <property type="entry name" value="SBP_5_dom"/>
</dbReference>
<protein>
    <submittedName>
        <fullName evidence="6">ABC transporter substrate-binding protein</fullName>
    </submittedName>
</protein>
<feature type="domain" description="Solute-binding protein family 5" evidence="5">
    <location>
        <begin position="74"/>
        <end position="437"/>
    </location>
</feature>
<reference evidence="6 7" key="1">
    <citation type="submission" date="2019-04" db="EMBL/GenBank/DDBJ databases">
        <title>Phreatobacter aquaticus sp. nov.</title>
        <authorList>
            <person name="Choi A."/>
        </authorList>
    </citation>
    <scope>NUCLEOTIDE SEQUENCE [LARGE SCALE GENOMIC DNA]</scope>
    <source>
        <strain evidence="6 7">KCTC 52518</strain>
    </source>
</reference>
<proteinExistence type="inferred from homology"/>
<organism evidence="6 7">
    <name type="scientific">Phreatobacter stygius</name>
    <dbReference type="NCBI Taxonomy" id="1940610"/>
    <lineage>
        <taxon>Bacteria</taxon>
        <taxon>Pseudomonadati</taxon>
        <taxon>Pseudomonadota</taxon>
        <taxon>Alphaproteobacteria</taxon>
        <taxon>Hyphomicrobiales</taxon>
        <taxon>Phreatobacteraceae</taxon>
        <taxon>Phreatobacter</taxon>
    </lineage>
</organism>
<feature type="chain" id="PRO_5020740367" evidence="4">
    <location>
        <begin position="22"/>
        <end position="529"/>
    </location>
</feature>
<evidence type="ECO:0000256" key="4">
    <source>
        <dbReference type="SAM" id="SignalP"/>
    </source>
</evidence>
<evidence type="ECO:0000256" key="3">
    <source>
        <dbReference type="ARBA" id="ARBA00022729"/>
    </source>
</evidence>
<dbReference type="SUPFAM" id="SSF53850">
    <property type="entry name" value="Periplasmic binding protein-like II"/>
    <property type="match status" value="1"/>
</dbReference>
<dbReference type="OrthoDB" id="9803988at2"/>
<dbReference type="AlphaFoldDB" id="A0A4D7B7U1"/>
<evidence type="ECO:0000313" key="7">
    <source>
        <dbReference type="Proteomes" id="UP000298781"/>
    </source>
</evidence>
<dbReference type="InterPro" id="IPR039424">
    <property type="entry name" value="SBP_5"/>
</dbReference>
<dbReference type="KEGG" id="pstg:E8M01_20905"/>
<evidence type="ECO:0000313" key="6">
    <source>
        <dbReference type="EMBL" id="QCI66470.1"/>
    </source>
</evidence>
<dbReference type="InterPro" id="IPR030678">
    <property type="entry name" value="Peptide/Ni-bd"/>
</dbReference>
<dbReference type="Gene3D" id="3.10.105.10">
    <property type="entry name" value="Dipeptide-binding Protein, Domain 3"/>
    <property type="match status" value="1"/>
</dbReference>
<dbReference type="PIRSF" id="PIRSF002741">
    <property type="entry name" value="MppA"/>
    <property type="match status" value="1"/>
</dbReference>
<comment type="similarity">
    <text evidence="2">Belongs to the bacterial solute-binding protein 5 family.</text>
</comment>
<dbReference type="GO" id="GO:0030288">
    <property type="term" value="C:outer membrane-bounded periplasmic space"/>
    <property type="evidence" value="ECO:0007669"/>
    <property type="project" value="UniProtKB-ARBA"/>
</dbReference>
<accession>A0A4D7B7U1</accession>
<evidence type="ECO:0000256" key="1">
    <source>
        <dbReference type="ARBA" id="ARBA00004418"/>
    </source>
</evidence>
<sequence length="529" mass="58283">MIRHLALGLALALTTATQAFAQAPQPTRGGTLNFAVVSDPPNYDCHGHETYVVVQSVGPFYSTLLKFDMSRYPEVKGDLAKSWSVSADGLTYTFELNPGVTFHDGSPLTSADIKATYERLRAPPAGVVSLRQATFADIASIETPSPTQIVFKLSAANPAMLQNFASPYNCVYSAAKLAQDPRFPVQNILGSGAFRFVEHVRGSHLVGQRYDKYFVDGRPYLDGFRIAFIPQATAMLNAMQGGQIQAEFRTVGPADRARLEQALGNKIKFSEATWSTGLIVAFNTEKPPFNDVRVRRALSMAIDRNAGSVGLRRTSILRAVGGLVRPGAPFSASAEELASLPGFGRDIAASRAEARKLLAEAGVSNLTFALVNRAVPQPYTPAGIFLVDQWRQIGVTVEHRQLETSPYVQAVRAGNFDVALDFQNQVLEDPTYTLLRYISADKSPENPSKGIDRQLDQTFERITRETNVQARTQLIRAFEKRVMEQAYQVPFLWWNRLVAMDTRVMGWNMSPSHVHGQDLVDVWLAPATN</sequence>
<keyword evidence="3 4" id="KW-0732">Signal</keyword>
<dbReference type="Gene3D" id="3.40.190.10">
    <property type="entry name" value="Periplasmic binding protein-like II"/>
    <property type="match status" value="1"/>
</dbReference>
<feature type="signal peptide" evidence="4">
    <location>
        <begin position="1"/>
        <end position="21"/>
    </location>
</feature>
<name>A0A4D7B7U1_9HYPH</name>
<dbReference type="Pfam" id="PF00496">
    <property type="entry name" value="SBP_bac_5"/>
    <property type="match status" value="1"/>
</dbReference>
<gene>
    <name evidence="6" type="ORF">E8M01_20905</name>
</gene>
<dbReference type="GO" id="GO:1904680">
    <property type="term" value="F:peptide transmembrane transporter activity"/>
    <property type="evidence" value="ECO:0007669"/>
    <property type="project" value="TreeGrafter"/>
</dbReference>
<dbReference type="PANTHER" id="PTHR30290">
    <property type="entry name" value="PERIPLASMIC BINDING COMPONENT OF ABC TRANSPORTER"/>
    <property type="match status" value="1"/>
</dbReference>
<dbReference type="GO" id="GO:0043190">
    <property type="term" value="C:ATP-binding cassette (ABC) transporter complex"/>
    <property type="evidence" value="ECO:0007669"/>
    <property type="project" value="InterPro"/>
</dbReference>
<dbReference type="Proteomes" id="UP000298781">
    <property type="component" value="Chromosome"/>
</dbReference>
<comment type="subcellular location">
    <subcellularLocation>
        <location evidence="1">Periplasm</location>
    </subcellularLocation>
</comment>
<evidence type="ECO:0000259" key="5">
    <source>
        <dbReference type="Pfam" id="PF00496"/>
    </source>
</evidence>
<dbReference type="RefSeq" id="WP_136961913.1">
    <property type="nucleotide sequence ID" value="NZ_CP039690.1"/>
</dbReference>
<dbReference type="GO" id="GO:0015833">
    <property type="term" value="P:peptide transport"/>
    <property type="evidence" value="ECO:0007669"/>
    <property type="project" value="TreeGrafter"/>
</dbReference>
<keyword evidence="7" id="KW-1185">Reference proteome</keyword>
<dbReference type="PANTHER" id="PTHR30290:SF38">
    <property type="entry name" value="D,D-DIPEPTIDE-BINDING PERIPLASMIC PROTEIN DDPA-RELATED"/>
    <property type="match status" value="1"/>
</dbReference>